<dbReference type="AlphaFoldDB" id="A0A916J0Z1"/>
<dbReference type="Proteomes" id="UP000742786">
    <property type="component" value="Unassembled WGS sequence"/>
</dbReference>
<comment type="caution">
    <text evidence="2">The sequence shown here is derived from an EMBL/GenBank/DDBJ whole genome shotgun (WGS) entry which is preliminary data.</text>
</comment>
<reference evidence="2" key="1">
    <citation type="submission" date="2021-04" db="EMBL/GenBank/DDBJ databases">
        <authorList>
            <person name="Hornung B."/>
        </authorList>
    </citation>
    <scope>NUCLEOTIDE SEQUENCE</scope>
    <source>
        <strain evidence="2">G5G6</strain>
    </source>
</reference>
<evidence type="ECO:0000313" key="3">
    <source>
        <dbReference type="Proteomes" id="UP000742786"/>
    </source>
</evidence>
<evidence type="ECO:0008006" key="4">
    <source>
        <dbReference type="Google" id="ProtNLM"/>
    </source>
</evidence>
<keyword evidence="3" id="KW-1185">Reference proteome</keyword>
<protein>
    <recommendedName>
        <fullName evidence="4">CcoQ/FixQ family Cbb3-type cytochrome c oxidase assembly chaperone</fullName>
    </recommendedName>
</protein>
<keyword evidence="1" id="KW-0812">Transmembrane</keyword>
<organism evidence="2 3">
    <name type="scientific">Georgfuchsia toluolica</name>
    <dbReference type="NCBI Taxonomy" id="424218"/>
    <lineage>
        <taxon>Bacteria</taxon>
        <taxon>Pseudomonadati</taxon>
        <taxon>Pseudomonadota</taxon>
        <taxon>Betaproteobacteria</taxon>
        <taxon>Nitrosomonadales</taxon>
        <taxon>Sterolibacteriaceae</taxon>
        <taxon>Georgfuchsia</taxon>
    </lineage>
</organism>
<sequence>MDINDFRSLFTVLTFISFIAIVIWAWSGRRRKEFDAAARMVLEDEAPFNGNCCNQD</sequence>
<gene>
    <name evidence="2" type="ORF">GTOL_10455</name>
</gene>
<accession>A0A916J0Z1</accession>
<evidence type="ECO:0000256" key="1">
    <source>
        <dbReference type="SAM" id="Phobius"/>
    </source>
</evidence>
<keyword evidence="1" id="KW-1133">Transmembrane helix</keyword>
<dbReference type="RefSeq" id="WP_220634634.1">
    <property type="nucleotide sequence ID" value="NZ_CAJQUM010000001.1"/>
</dbReference>
<feature type="transmembrane region" description="Helical" evidence="1">
    <location>
        <begin position="6"/>
        <end position="26"/>
    </location>
</feature>
<proteinExistence type="predicted"/>
<dbReference type="EMBL" id="CAJQUM010000001">
    <property type="protein sequence ID" value="CAG4882573.1"/>
    <property type="molecule type" value="Genomic_DNA"/>
</dbReference>
<evidence type="ECO:0000313" key="2">
    <source>
        <dbReference type="EMBL" id="CAG4882573.1"/>
    </source>
</evidence>
<dbReference type="Pfam" id="PF05545">
    <property type="entry name" value="FixQ"/>
    <property type="match status" value="1"/>
</dbReference>
<dbReference type="InterPro" id="IPR008621">
    <property type="entry name" value="Cbb3-typ_cyt_oxidase_comp"/>
</dbReference>
<name>A0A916J0Z1_9PROT</name>
<keyword evidence="1" id="KW-0472">Membrane</keyword>